<proteinExistence type="predicted"/>
<sequence>MTKFDDPSEKKDAVPSAEKESGFTTPRRSFLIGSAAAAAGAAALAVSGASPAFAAGPPLPNPGPQPDFSSPNSLGQAARNRGSSASANRKATQIGIGYETWFDAVGWPRPEAEPILGHYSSLDEGVIRQHAAWITYAGIDHIIADWSNNLGGNWTSGTAAKIIAGTDKVFEVYSKMPANARPQIAILLGVDNGQAGTDNFNAQIDQIKTKYLANKAYNSLLVQHDGKPLLTIYTGARTTDPPTWSDPAFTVRWMGAFREIVLNPGGQWSWVDRVAYANGAETAISAFDSAAFSGWSADAPWSVQKVTTQPAFNVSLDEVIATSQPSGNADQKTGNLTSAPFTITQRVISFNAIGFDMSAGSDLPNLDGRNVYLLKDATTGAILRSAVPPGDSTRLYVRQWNVADLVGRSVVFQAVNNSTLGGLGWFGFTALIQQRPEQMTAVVANPGNEGPGSFANWDTHNRNSGANLVEMIANAYRIEPEFLTIQQWNEFGRPDQFSVAGSNDIEPTKITKLAGADSDGWGFYYLKLVRDLVDQYRSGAAFPAVTLDSRYP</sequence>
<dbReference type="Proteomes" id="UP000598775">
    <property type="component" value="Unassembled WGS sequence"/>
</dbReference>
<protein>
    <submittedName>
        <fullName evidence="2">Uncharacterized protein</fullName>
    </submittedName>
</protein>
<evidence type="ECO:0000313" key="2">
    <source>
        <dbReference type="EMBL" id="GGF37799.1"/>
    </source>
</evidence>
<evidence type="ECO:0000313" key="3">
    <source>
        <dbReference type="Proteomes" id="UP000598775"/>
    </source>
</evidence>
<dbReference type="InterPro" id="IPR006311">
    <property type="entry name" value="TAT_signal"/>
</dbReference>
<accession>A0A917EZT1</accession>
<dbReference type="PROSITE" id="PS51318">
    <property type="entry name" value="TAT"/>
    <property type="match status" value="1"/>
</dbReference>
<gene>
    <name evidence="2" type="ORF">GCM10011399_33450</name>
</gene>
<dbReference type="RefSeq" id="WP_188680316.1">
    <property type="nucleotide sequence ID" value="NZ_BMGP01000006.1"/>
</dbReference>
<feature type="compositionally biased region" description="Basic and acidic residues" evidence="1">
    <location>
        <begin position="1"/>
        <end position="21"/>
    </location>
</feature>
<feature type="compositionally biased region" description="Low complexity" evidence="1">
    <location>
        <begin position="77"/>
        <end position="89"/>
    </location>
</feature>
<organism evidence="2 3">
    <name type="scientific">Subtercola lobariae</name>
    <dbReference type="NCBI Taxonomy" id="1588641"/>
    <lineage>
        <taxon>Bacteria</taxon>
        <taxon>Bacillati</taxon>
        <taxon>Actinomycetota</taxon>
        <taxon>Actinomycetes</taxon>
        <taxon>Micrococcales</taxon>
        <taxon>Microbacteriaceae</taxon>
        <taxon>Subtercola</taxon>
    </lineage>
</organism>
<dbReference type="EMBL" id="BMGP01000006">
    <property type="protein sequence ID" value="GGF37799.1"/>
    <property type="molecule type" value="Genomic_DNA"/>
</dbReference>
<reference evidence="2 3" key="1">
    <citation type="journal article" date="2014" name="Int. J. Syst. Evol. Microbiol.">
        <title>Complete genome sequence of Corynebacterium casei LMG S-19264T (=DSM 44701T), isolated from a smear-ripened cheese.</title>
        <authorList>
            <consortium name="US DOE Joint Genome Institute (JGI-PGF)"/>
            <person name="Walter F."/>
            <person name="Albersmeier A."/>
            <person name="Kalinowski J."/>
            <person name="Ruckert C."/>
        </authorList>
    </citation>
    <scope>NUCLEOTIDE SEQUENCE [LARGE SCALE GENOMIC DNA]</scope>
    <source>
        <strain evidence="2 3">CGMCC 1.12976</strain>
    </source>
</reference>
<evidence type="ECO:0000256" key="1">
    <source>
        <dbReference type="SAM" id="MobiDB-lite"/>
    </source>
</evidence>
<feature type="region of interest" description="Disordered" evidence="1">
    <location>
        <begin position="52"/>
        <end position="89"/>
    </location>
</feature>
<name>A0A917EZT1_9MICO</name>
<dbReference type="AlphaFoldDB" id="A0A917EZT1"/>
<comment type="caution">
    <text evidence="2">The sequence shown here is derived from an EMBL/GenBank/DDBJ whole genome shotgun (WGS) entry which is preliminary data.</text>
</comment>
<dbReference type="Gene3D" id="3.20.20.80">
    <property type="entry name" value="Glycosidases"/>
    <property type="match status" value="2"/>
</dbReference>
<feature type="region of interest" description="Disordered" evidence="1">
    <location>
        <begin position="1"/>
        <end position="26"/>
    </location>
</feature>
<keyword evidence="3" id="KW-1185">Reference proteome</keyword>